<dbReference type="RefSeq" id="WP_025058306.1">
    <property type="nucleotide sequence ID" value="NZ_JASF01000005.1"/>
</dbReference>
<keyword evidence="6" id="KW-0472">Membrane</keyword>
<evidence type="ECO:0000259" key="7">
    <source>
        <dbReference type="SMART" id="SM00563"/>
    </source>
</evidence>
<dbReference type="InterPro" id="IPR045520">
    <property type="entry name" value="GPAT/DHAPAT_C"/>
</dbReference>
<dbReference type="EC" id="2.3.1.15" evidence="3"/>
<dbReference type="SMART" id="SM00563">
    <property type="entry name" value="PlsC"/>
    <property type="match status" value="1"/>
</dbReference>
<protein>
    <recommendedName>
        <fullName evidence="4">Glycerol-3-phosphate acyltransferase</fullName>
        <ecNumber evidence="3">2.3.1.15</ecNumber>
    </recommendedName>
</protein>
<comment type="caution">
    <text evidence="8">The sequence shown here is derived from an EMBL/GenBank/DDBJ whole genome shotgun (WGS) entry which is preliminary data.</text>
</comment>
<dbReference type="STRING" id="1300350.Z948_844"/>
<dbReference type="PANTHER" id="PTHR12563">
    <property type="entry name" value="GLYCEROL-3-PHOSPHATE ACYLTRANSFERASE"/>
    <property type="match status" value="1"/>
</dbReference>
<dbReference type="eggNOG" id="COG2937">
    <property type="taxonomic scope" value="Bacteria"/>
</dbReference>
<dbReference type="InterPro" id="IPR002123">
    <property type="entry name" value="Plipid/glycerol_acylTrfase"/>
</dbReference>
<feature type="domain" description="Phospholipid/glycerol acyltransferase" evidence="7">
    <location>
        <begin position="151"/>
        <end position="275"/>
    </location>
</feature>
<evidence type="ECO:0000256" key="5">
    <source>
        <dbReference type="ARBA" id="ARBA00048427"/>
    </source>
</evidence>
<name>A0A073IHE6_9RHOB</name>
<evidence type="ECO:0000256" key="3">
    <source>
        <dbReference type="ARBA" id="ARBA00013113"/>
    </source>
</evidence>
<evidence type="ECO:0000256" key="2">
    <source>
        <dbReference type="ARBA" id="ARBA00004765"/>
    </source>
</evidence>
<comment type="pathway">
    <text evidence="2">Phospholipid metabolism; CDP-diacylglycerol biosynthesis; CDP-diacylglycerol from sn-glycerol 3-phosphate: step 1/3.</text>
</comment>
<dbReference type="GO" id="GO:0004366">
    <property type="term" value="F:glycerol-3-phosphate O-acyltransferase activity"/>
    <property type="evidence" value="ECO:0007669"/>
    <property type="project" value="UniProtKB-EC"/>
</dbReference>
<keyword evidence="6" id="KW-0812">Transmembrane</keyword>
<reference evidence="8 9" key="1">
    <citation type="submission" date="2014-01" db="EMBL/GenBank/DDBJ databases">
        <title>Sulfitobacter donghicola JCM 14565 Genome Sequencing.</title>
        <authorList>
            <person name="Lai Q."/>
            <person name="Hong Z."/>
        </authorList>
    </citation>
    <scope>NUCLEOTIDE SEQUENCE [LARGE SCALE GENOMIC DNA]</scope>
    <source>
        <strain evidence="8 9">JCM 14565</strain>
    </source>
</reference>
<gene>
    <name evidence="8" type="ORF">DSW25_05925</name>
</gene>
<feature type="transmembrane region" description="Helical" evidence="6">
    <location>
        <begin position="6"/>
        <end position="29"/>
    </location>
</feature>
<keyword evidence="8" id="KW-0012">Acyltransferase</keyword>
<comment type="subcellular location">
    <subcellularLocation>
        <location evidence="1">Endomembrane system</location>
        <topology evidence="1">Peripheral membrane protein</topology>
    </subcellularLocation>
</comment>
<dbReference type="OrthoDB" id="335193at2"/>
<accession>A0A073IHE6</accession>
<dbReference type="AlphaFoldDB" id="A0A073IHE6"/>
<dbReference type="InterPro" id="IPR022284">
    <property type="entry name" value="GPAT/DHAPAT"/>
</dbReference>
<dbReference type="GO" id="GO:0012505">
    <property type="term" value="C:endomembrane system"/>
    <property type="evidence" value="ECO:0007669"/>
    <property type="project" value="UniProtKB-SubCell"/>
</dbReference>
<evidence type="ECO:0000256" key="6">
    <source>
        <dbReference type="SAM" id="Phobius"/>
    </source>
</evidence>
<keyword evidence="6" id="KW-1133">Transmembrane helix</keyword>
<keyword evidence="9" id="KW-1185">Reference proteome</keyword>
<comment type="catalytic activity">
    <reaction evidence="5">
        <text>sn-glycerol 3-phosphate + an acyl-CoA = a 1-acyl-sn-glycero-3-phosphate + CoA</text>
        <dbReference type="Rhea" id="RHEA:15325"/>
        <dbReference type="ChEBI" id="CHEBI:57287"/>
        <dbReference type="ChEBI" id="CHEBI:57597"/>
        <dbReference type="ChEBI" id="CHEBI:57970"/>
        <dbReference type="ChEBI" id="CHEBI:58342"/>
        <dbReference type="EC" id="2.3.1.15"/>
    </reaction>
</comment>
<dbReference type="Proteomes" id="UP000027734">
    <property type="component" value="Unassembled WGS sequence"/>
</dbReference>
<organism evidence="8 9">
    <name type="scientific">Sulfitobacter donghicola DSW-25 = KCTC 12864 = JCM 14565</name>
    <dbReference type="NCBI Taxonomy" id="1300350"/>
    <lineage>
        <taxon>Bacteria</taxon>
        <taxon>Pseudomonadati</taxon>
        <taxon>Pseudomonadota</taxon>
        <taxon>Alphaproteobacteria</taxon>
        <taxon>Rhodobacterales</taxon>
        <taxon>Roseobacteraceae</taxon>
        <taxon>Sulfitobacter</taxon>
    </lineage>
</organism>
<sequence length="449" mass="50788">MTQTVQLPLWLFVLILLFAAVTALSHFLLPSVRWFFRRRFERAVTRLNKRLKRPIQPFKLARRYDMIQRLIYDPEVSREIVIYAEKNNVPENVAFQKAQEYAREIVPSFSAFAYFSFAMRVAKILAESVYRIRTAPQNDEVFGAIPENATAVFVMNHRSNMDYVLVTYLASKTSTLSYAVGEWARVWPLSSLIRLWGAYFIRRRSGGALYRKVLSRYVQMATSGGDTQAFYPEGGLSLTGRLQKPKVGLLSYLVDGFDPDGGRDLVFVPVAINYDRVLEDRVLMAAHARGDRRFGARISVAVVFILRKFWQRLRGHDTRFGTAAVAFGDPVSLRSYRDTSDIEGLSAELMSRIEAVMPVLGVPLVATALARRGALSVMALEAEVSQLISQIPSQSVALELDDISSEVARACRHMKQHGVIDLVEGEWRIDSGQEKAVEFYANSIAHFLE</sequence>
<dbReference type="Pfam" id="PF01553">
    <property type="entry name" value="Acyltransferase"/>
    <property type="match status" value="1"/>
</dbReference>
<dbReference type="GO" id="GO:0005886">
    <property type="term" value="C:plasma membrane"/>
    <property type="evidence" value="ECO:0007669"/>
    <property type="project" value="TreeGrafter"/>
</dbReference>
<dbReference type="EMBL" id="JAMC01000002">
    <property type="protein sequence ID" value="KEJ89758.1"/>
    <property type="molecule type" value="Genomic_DNA"/>
</dbReference>
<evidence type="ECO:0000256" key="4">
    <source>
        <dbReference type="ARBA" id="ARBA00013432"/>
    </source>
</evidence>
<keyword evidence="8" id="KW-0808">Transferase</keyword>
<dbReference type="SUPFAM" id="SSF69593">
    <property type="entry name" value="Glycerol-3-phosphate (1)-acyltransferase"/>
    <property type="match status" value="1"/>
</dbReference>
<dbReference type="GO" id="GO:0016024">
    <property type="term" value="P:CDP-diacylglycerol biosynthetic process"/>
    <property type="evidence" value="ECO:0007669"/>
    <property type="project" value="UniProtKB-UniPathway"/>
</dbReference>
<dbReference type="Pfam" id="PF19277">
    <property type="entry name" value="GPAT_C"/>
    <property type="match status" value="1"/>
</dbReference>
<dbReference type="UniPathway" id="UPA00557">
    <property type="reaction ID" value="UER00612"/>
</dbReference>
<evidence type="ECO:0000313" key="9">
    <source>
        <dbReference type="Proteomes" id="UP000027734"/>
    </source>
</evidence>
<proteinExistence type="predicted"/>
<evidence type="ECO:0000256" key="1">
    <source>
        <dbReference type="ARBA" id="ARBA00004184"/>
    </source>
</evidence>
<dbReference type="PANTHER" id="PTHR12563:SF17">
    <property type="entry name" value="DIHYDROXYACETONE PHOSPHATE ACYLTRANSFERASE"/>
    <property type="match status" value="1"/>
</dbReference>
<evidence type="ECO:0000313" key="8">
    <source>
        <dbReference type="EMBL" id="KEJ89758.1"/>
    </source>
</evidence>